<gene>
    <name evidence="1" type="ORF">ALEPTO_LOCUS12744</name>
</gene>
<comment type="caution">
    <text evidence="1">The sequence shown here is derived from an EMBL/GenBank/DDBJ whole genome shotgun (WGS) entry which is preliminary data.</text>
</comment>
<sequence length="79" mass="9154">MSSYFIRKDDLLDSVYELGKAFGTEPNISPGLLSRIGFGNNNKGRSWGGRSFVGHDDRNYGRDRFSDRRLFDRFNERES</sequence>
<evidence type="ECO:0000313" key="1">
    <source>
        <dbReference type="EMBL" id="CAG8734545.1"/>
    </source>
</evidence>
<dbReference type="EMBL" id="CAJVPS010032132">
    <property type="protein sequence ID" value="CAG8734545.1"/>
    <property type="molecule type" value="Genomic_DNA"/>
</dbReference>
<accession>A0A9N9NIZ4</accession>
<organism evidence="1 2">
    <name type="scientific">Ambispora leptoticha</name>
    <dbReference type="NCBI Taxonomy" id="144679"/>
    <lineage>
        <taxon>Eukaryota</taxon>
        <taxon>Fungi</taxon>
        <taxon>Fungi incertae sedis</taxon>
        <taxon>Mucoromycota</taxon>
        <taxon>Glomeromycotina</taxon>
        <taxon>Glomeromycetes</taxon>
        <taxon>Archaeosporales</taxon>
        <taxon>Ambisporaceae</taxon>
        <taxon>Ambispora</taxon>
    </lineage>
</organism>
<evidence type="ECO:0000313" key="2">
    <source>
        <dbReference type="Proteomes" id="UP000789508"/>
    </source>
</evidence>
<dbReference type="Proteomes" id="UP000789508">
    <property type="component" value="Unassembled WGS sequence"/>
</dbReference>
<dbReference type="AlphaFoldDB" id="A0A9N9NIZ4"/>
<keyword evidence="2" id="KW-1185">Reference proteome</keyword>
<feature type="non-terminal residue" evidence="1">
    <location>
        <position position="79"/>
    </location>
</feature>
<protein>
    <submittedName>
        <fullName evidence="1">5603_t:CDS:1</fullName>
    </submittedName>
</protein>
<reference evidence="1" key="1">
    <citation type="submission" date="2021-06" db="EMBL/GenBank/DDBJ databases">
        <authorList>
            <person name="Kallberg Y."/>
            <person name="Tangrot J."/>
            <person name="Rosling A."/>
        </authorList>
    </citation>
    <scope>NUCLEOTIDE SEQUENCE</scope>
    <source>
        <strain evidence="1">FL130A</strain>
    </source>
</reference>
<name>A0A9N9NIZ4_9GLOM</name>
<proteinExistence type="predicted"/>